<dbReference type="AlphaFoldDB" id="H1RZQ0"/>
<organism evidence="3 4">
    <name type="scientific">Cupriavidus basilensis OR16</name>
    <dbReference type="NCBI Taxonomy" id="1127483"/>
    <lineage>
        <taxon>Bacteria</taxon>
        <taxon>Pseudomonadati</taxon>
        <taxon>Pseudomonadota</taxon>
        <taxon>Betaproteobacteria</taxon>
        <taxon>Burkholderiales</taxon>
        <taxon>Burkholderiaceae</taxon>
        <taxon>Cupriavidus</taxon>
    </lineage>
</organism>
<dbReference type="PANTHER" id="PTHR35893">
    <property type="entry name" value="INNER MEMBRANE PROTEIN-RELATED"/>
    <property type="match status" value="1"/>
</dbReference>
<dbReference type="PATRIC" id="fig|1127483.3.peg.806"/>
<protein>
    <recommendedName>
        <fullName evidence="2">DUF883 domain-containing protein</fullName>
    </recommendedName>
</protein>
<dbReference type="GO" id="GO:0043022">
    <property type="term" value="F:ribosome binding"/>
    <property type="evidence" value="ECO:0007669"/>
    <property type="project" value="InterPro"/>
</dbReference>
<dbReference type="EMBL" id="AHJE01000012">
    <property type="protein sequence ID" value="EHP44116.1"/>
    <property type="molecule type" value="Genomic_DNA"/>
</dbReference>
<name>H1RZQ0_9BURK</name>
<sequence>METQGNTQSSVQNESPGIAGKFGTATKNVLDAAKDASKQVGAVARDEVYGLKQELDDLIRRIPTLSGAALDEAKEEFLSKMNATRDAAKGVSENVRLQISRRAEETAAYVQEQPLRSMGMAVGVGIILGLLMANRGGGRGSD</sequence>
<evidence type="ECO:0000313" key="3">
    <source>
        <dbReference type="EMBL" id="EHP44116.1"/>
    </source>
</evidence>
<accession>H1RZQ0</accession>
<feature type="domain" description="DUF883" evidence="2">
    <location>
        <begin position="108"/>
        <end position="135"/>
    </location>
</feature>
<proteinExistence type="predicted"/>
<dbReference type="RefSeq" id="WP_006156612.1">
    <property type="nucleotide sequence ID" value="NZ_AHJE01000012.1"/>
</dbReference>
<dbReference type="OrthoDB" id="8911615at2"/>
<gene>
    <name evidence="3" type="ORF">OR16_03997</name>
</gene>
<comment type="caution">
    <text evidence="3">The sequence shown here is derived from an EMBL/GenBank/DDBJ whole genome shotgun (WGS) entry which is preliminary data.</text>
</comment>
<evidence type="ECO:0000259" key="2">
    <source>
        <dbReference type="Pfam" id="PF19029"/>
    </source>
</evidence>
<dbReference type="Pfam" id="PF19029">
    <property type="entry name" value="DUF883_C"/>
    <property type="match status" value="1"/>
</dbReference>
<evidence type="ECO:0000313" key="4">
    <source>
        <dbReference type="Proteomes" id="UP000005808"/>
    </source>
</evidence>
<dbReference type="InterPro" id="IPR043605">
    <property type="entry name" value="DUF883_C"/>
</dbReference>
<evidence type="ECO:0000256" key="1">
    <source>
        <dbReference type="SAM" id="MobiDB-lite"/>
    </source>
</evidence>
<feature type="region of interest" description="Disordered" evidence="1">
    <location>
        <begin position="1"/>
        <end position="22"/>
    </location>
</feature>
<dbReference type="InterPro" id="IPR010279">
    <property type="entry name" value="YqjD/ElaB"/>
</dbReference>
<dbReference type="PANTHER" id="PTHR35893:SF3">
    <property type="entry name" value="INNER MEMBRANE PROTEIN"/>
    <property type="match status" value="1"/>
</dbReference>
<feature type="compositionally biased region" description="Polar residues" evidence="1">
    <location>
        <begin position="1"/>
        <end position="15"/>
    </location>
</feature>
<reference evidence="3 4" key="1">
    <citation type="journal article" date="2012" name="J. Bacteriol.">
        <title>De Novo Genome Project of Cupriavidus basilensis OR16.</title>
        <authorList>
            <person name="Cserhati M."/>
            <person name="Kriszt B."/>
            <person name="Szoboszlay S."/>
            <person name="Toth A."/>
            <person name="Szabo I."/>
            <person name="Tancsics A."/>
            <person name="Nagy I."/>
            <person name="Horvath B."/>
            <person name="Nagy I."/>
            <person name="Kukolya J."/>
        </authorList>
    </citation>
    <scope>NUCLEOTIDE SEQUENCE [LARGE SCALE GENOMIC DNA]</scope>
    <source>
        <strain evidence="3 4">OR16</strain>
    </source>
</reference>
<dbReference type="Proteomes" id="UP000005808">
    <property type="component" value="Unassembled WGS sequence"/>
</dbReference>